<dbReference type="RefSeq" id="WP_147206411.1">
    <property type="nucleotide sequence ID" value="NZ_BJYT01000058.1"/>
</dbReference>
<protein>
    <recommendedName>
        <fullName evidence="2">MobA/VirD2-like nuclease domain-containing protein</fullName>
    </recommendedName>
</protein>
<comment type="caution">
    <text evidence="3">The sequence shown here is derived from an EMBL/GenBank/DDBJ whole genome shotgun (WGS) entry which is preliminary data.</text>
</comment>
<evidence type="ECO:0000313" key="3">
    <source>
        <dbReference type="EMBL" id="GEO12294.1"/>
    </source>
</evidence>
<dbReference type="AlphaFoldDB" id="A0A512BK15"/>
<name>A0A512BK15_9BACT</name>
<dbReference type="Pfam" id="PF03432">
    <property type="entry name" value="Relaxase"/>
    <property type="match status" value="1"/>
</dbReference>
<gene>
    <name evidence="3" type="ORF">SAE01_47900</name>
</gene>
<dbReference type="InterPro" id="IPR005094">
    <property type="entry name" value="Endonuclease_MobA/VirD2"/>
</dbReference>
<evidence type="ECO:0000259" key="2">
    <source>
        <dbReference type="Pfam" id="PF03432"/>
    </source>
</evidence>
<proteinExistence type="predicted"/>
<reference evidence="3 4" key="1">
    <citation type="submission" date="2019-07" db="EMBL/GenBank/DDBJ databases">
        <title>Whole genome shotgun sequence of Segetibacter aerophilus NBRC 106135.</title>
        <authorList>
            <person name="Hosoyama A."/>
            <person name="Uohara A."/>
            <person name="Ohji S."/>
            <person name="Ichikawa N."/>
        </authorList>
    </citation>
    <scope>NUCLEOTIDE SEQUENCE [LARGE SCALE GENOMIC DNA]</scope>
    <source>
        <strain evidence="3 4">NBRC 106135</strain>
    </source>
</reference>
<dbReference type="EMBL" id="BJYT01000058">
    <property type="protein sequence ID" value="GEO12294.1"/>
    <property type="molecule type" value="Genomic_DNA"/>
</dbReference>
<feature type="domain" description="MobA/VirD2-like nuclease" evidence="2">
    <location>
        <begin position="17"/>
        <end position="143"/>
    </location>
</feature>
<feature type="compositionally biased region" description="Basic residues" evidence="1">
    <location>
        <begin position="306"/>
        <end position="317"/>
    </location>
</feature>
<accession>A0A512BK15</accession>
<keyword evidence="4" id="KW-1185">Reference proteome</keyword>
<evidence type="ECO:0000313" key="4">
    <source>
        <dbReference type="Proteomes" id="UP000321513"/>
    </source>
</evidence>
<dbReference type="Proteomes" id="UP000321513">
    <property type="component" value="Unassembled WGS sequence"/>
</dbReference>
<organism evidence="3 4">
    <name type="scientific">Segetibacter aerophilus</name>
    <dbReference type="NCBI Taxonomy" id="670293"/>
    <lineage>
        <taxon>Bacteria</taxon>
        <taxon>Pseudomonadati</taxon>
        <taxon>Bacteroidota</taxon>
        <taxon>Chitinophagia</taxon>
        <taxon>Chitinophagales</taxon>
        <taxon>Chitinophagaceae</taxon>
        <taxon>Segetibacter</taxon>
    </lineage>
</organism>
<evidence type="ECO:0000256" key="1">
    <source>
        <dbReference type="SAM" id="MobiDB-lite"/>
    </source>
</evidence>
<feature type="region of interest" description="Disordered" evidence="1">
    <location>
        <begin position="294"/>
        <end position="317"/>
    </location>
</feature>
<sequence length="317" mass="36539">MLSKVYSGHSFSHACRYVVNKQGAKVLECEGVRGHDYKLMSDDFIMQQQMRPQKEKACFHCSLSFYPGEILSNEKMVKIAKEYLEKLGIENTQYAITKHTDRKHLHLHIVANMVNNNGKSISDSYLGFLGKKIAQQLTQQHDLVPAVSKNIELTNFEALRKSEANKYKIYKEIIQALPHCKSLKDLEKKLQQRGIEVQYKYKGQTLEKQGISFKIGEYCFKGSKVDRQFSLGNLEKAIATNQKQLQEIKPRVAEGTRQQGPSIPDQFVSMRQQNTVTKGMENLIEILIKPEENPELPPTELLNENKRRKKKLSQRRL</sequence>
<dbReference type="OrthoDB" id="1525197at2"/>